<comment type="caution">
    <text evidence="1">The sequence shown here is derived from an EMBL/GenBank/DDBJ whole genome shotgun (WGS) entry which is preliminary data.</text>
</comment>
<dbReference type="EMBL" id="ADLQ01000051">
    <property type="protein sequence ID" value="EGA93880.1"/>
    <property type="molecule type" value="Genomic_DNA"/>
</dbReference>
<evidence type="ECO:0000313" key="1">
    <source>
        <dbReference type="EMBL" id="EGA93880.1"/>
    </source>
</evidence>
<dbReference type="RefSeq" id="WP_003500602.1">
    <property type="nucleotide sequence ID" value="NZ_GL834310.1"/>
</dbReference>
<dbReference type="Proteomes" id="UP000002970">
    <property type="component" value="Unassembled WGS sequence"/>
</dbReference>
<name>E7GMZ2_CLOS6</name>
<protein>
    <submittedName>
        <fullName evidence="1">Uncharacterized protein</fullName>
    </submittedName>
</protein>
<keyword evidence="2" id="KW-1185">Reference proteome</keyword>
<organism evidence="1 2">
    <name type="scientific">Clostridium symbiosum (strain WAL-14163)</name>
    <dbReference type="NCBI Taxonomy" id="742740"/>
    <lineage>
        <taxon>Bacteria</taxon>
        <taxon>Bacillati</taxon>
        <taxon>Bacillota</taxon>
        <taxon>Clostridia</taxon>
        <taxon>Lachnospirales</taxon>
        <taxon>Lachnospiraceae</taxon>
        <taxon>Otoolea</taxon>
    </lineage>
</organism>
<reference evidence="1 2" key="1">
    <citation type="submission" date="2010-12" db="EMBL/GenBank/DDBJ databases">
        <title>The Genome Sequence of Clostridium symbiosum strain WAL-14163.</title>
        <authorList>
            <person name="Earl A."/>
            <person name="Ward D."/>
            <person name="Feldgarden M."/>
            <person name="Gevers D."/>
            <person name="Finegold S.M."/>
            <person name="Summanen P.H."/>
            <person name="Molitoris D.R."/>
            <person name="Vaisanen M.L."/>
            <person name="Daigneault M."/>
            <person name="Young S.K."/>
            <person name="Zeng Q."/>
            <person name="Gargeya S."/>
            <person name="Fitzgerald M."/>
            <person name="Haas B."/>
            <person name="Abouelleil A."/>
            <person name="Alvarado L."/>
            <person name="Arachchi H.M."/>
            <person name="Berlin A."/>
            <person name="Brown A."/>
            <person name="Chapman S.B."/>
            <person name="Chen Z."/>
            <person name="Dunbar C."/>
            <person name="Freedman E."/>
            <person name="Gearin G."/>
            <person name="Gellesch M."/>
            <person name="Goldberg J."/>
            <person name="Griggs A."/>
            <person name="Gujja S."/>
            <person name="Heilman E."/>
            <person name="Heiman D."/>
            <person name="Howarth C."/>
            <person name="Larson L."/>
            <person name="Lui A."/>
            <person name="MacDonald P.J.P."/>
            <person name="Mehta T."/>
            <person name="Montmayeur A."/>
            <person name="Murphy C."/>
            <person name="Neiman D."/>
            <person name="Pearson M."/>
            <person name="Priest M."/>
            <person name="Roberts A."/>
            <person name="Saif S."/>
            <person name="Shea T."/>
            <person name="Shenoy N."/>
            <person name="Sisk P."/>
            <person name="Stolte C."/>
            <person name="Sykes S."/>
            <person name="White J."/>
            <person name="Yandava C."/>
            <person name="Nusbaum C."/>
            <person name="Birren B."/>
        </authorList>
    </citation>
    <scope>NUCLEOTIDE SEQUENCE [LARGE SCALE GENOMIC DNA]</scope>
    <source>
        <strain evidence="1 2">WAL-14163</strain>
    </source>
</reference>
<accession>E7GMZ2</accession>
<dbReference type="HOGENOM" id="CLU_2381198_0_0_9"/>
<dbReference type="AlphaFoldDB" id="E7GMZ2"/>
<evidence type="ECO:0000313" key="2">
    <source>
        <dbReference type="Proteomes" id="UP000002970"/>
    </source>
</evidence>
<proteinExistence type="predicted"/>
<dbReference type="STRING" id="1512.GCA_900049235_02505"/>
<gene>
    <name evidence="1" type="ORF">HMPREF9474_02316</name>
</gene>
<sequence length="94" mass="10942">MGAPTEIAIYTIKYAIATMPIKQRGYNFKQASYMRWAGREVLMRLNKYPQIPPLMVIESFRDECDSYSCLNPKTSYTFSCAKDMLEWIIDLLIS</sequence>